<keyword evidence="4 6" id="KW-1133">Transmembrane helix</keyword>
<reference evidence="7 8" key="1">
    <citation type="submission" date="2018-06" db="EMBL/GenBank/DDBJ databases">
        <title>Genomic Encyclopedia of Type Strains, Phase IV (KMG-IV): sequencing the most valuable type-strain genomes for metagenomic binning, comparative biology and taxonomic classification.</title>
        <authorList>
            <person name="Goeker M."/>
        </authorList>
    </citation>
    <scope>NUCLEOTIDE SEQUENCE [LARGE SCALE GENOMIC DNA]</scope>
    <source>
        <strain evidence="7 8">DSM 15140</strain>
    </source>
</reference>
<evidence type="ECO:0000256" key="3">
    <source>
        <dbReference type="ARBA" id="ARBA00022692"/>
    </source>
</evidence>
<sequence length="130" mass="15011">MSLSDYDALSARQKKWMLYYLSLLVVAAILTRYHTFFTGLTLGTVFSFYNLWLMHRKVQKFGDAIQHGEKMFGLGTFSRFASAVLGVLIALELPAYFDVFGVIFGLLTMYVVMIIDFIVDTRRLNMKEKR</sequence>
<dbReference type="InterPro" id="IPR039072">
    <property type="entry name" value="ATP_synth_I_Bacilli"/>
</dbReference>
<feature type="transmembrane region" description="Helical" evidence="6">
    <location>
        <begin position="72"/>
        <end position="93"/>
    </location>
</feature>
<evidence type="ECO:0000256" key="4">
    <source>
        <dbReference type="ARBA" id="ARBA00022989"/>
    </source>
</evidence>
<dbReference type="PANTHER" id="PTHR40035:SF1">
    <property type="entry name" value="ATP SYNTHASE PROTEIN I"/>
    <property type="match status" value="1"/>
</dbReference>
<dbReference type="Proteomes" id="UP000252254">
    <property type="component" value="Unassembled WGS sequence"/>
</dbReference>
<keyword evidence="8" id="KW-1185">Reference proteome</keyword>
<dbReference type="AlphaFoldDB" id="A0A366EDQ7"/>
<comment type="caution">
    <text evidence="7">The sequence shown here is derived from an EMBL/GenBank/DDBJ whole genome shotgun (WGS) entry which is preliminary data.</text>
</comment>
<proteinExistence type="predicted"/>
<dbReference type="PANTHER" id="PTHR40035">
    <property type="entry name" value="ATP SYNTHASE PROTEIN I"/>
    <property type="match status" value="1"/>
</dbReference>
<keyword evidence="3 6" id="KW-0812">Transmembrane</keyword>
<protein>
    <submittedName>
        <fullName evidence="7">ATP synthase protein I</fullName>
    </submittedName>
</protein>
<evidence type="ECO:0000256" key="1">
    <source>
        <dbReference type="ARBA" id="ARBA00004651"/>
    </source>
</evidence>
<name>A0A366EDQ7_9BACI</name>
<evidence type="ECO:0000256" key="5">
    <source>
        <dbReference type="ARBA" id="ARBA00023136"/>
    </source>
</evidence>
<dbReference type="InterPro" id="IPR005598">
    <property type="entry name" value="ATP_synth_I"/>
</dbReference>
<evidence type="ECO:0000256" key="6">
    <source>
        <dbReference type="SAM" id="Phobius"/>
    </source>
</evidence>
<comment type="subcellular location">
    <subcellularLocation>
        <location evidence="1">Cell membrane</location>
        <topology evidence="1">Multi-pass membrane protein</topology>
    </subcellularLocation>
</comment>
<dbReference type="Pfam" id="PF03899">
    <property type="entry name" value="ATP-synt_I"/>
    <property type="match status" value="1"/>
</dbReference>
<dbReference type="GO" id="GO:0005886">
    <property type="term" value="C:plasma membrane"/>
    <property type="evidence" value="ECO:0007669"/>
    <property type="project" value="UniProtKB-SubCell"/>
</dbReference>
<feature type="transmembrane region" description="Helical" evidence="6">
    <location>
        <begin position="99"/>
        <end position="119"/>
    </location>
</feature>
<keyword evidence="2" id="KW-1003">Cell membrane</keyword>
<dbReference type="EMBL" id="QNRI01000002">
    <property type="protein sequence ID" value="RBP00541.1"/>
    <property type="molecule type" value="Genomic_DNA"/>
</dbReference>
<gene>
    <name evidence="7" type="ORF">DES48_102305</name>
</gene>
<evidence type="ECO:0000313" key="7">
    <source>
        <dbReference type="EMBL" id="RBP00541.1"/>
    </source>
</evidence>
<organism evidence="7 8">
    <name type="scientific">Paraliobacillus ryukyuensis</name>
    <dbReference type="NCBI Taxonomy" id="200904"/>
    <lineage>
        <taxon>Bacteria</taxon>
        <taxon>Bacillati</taxon>
        <taxon>Bacillota</taxon>
        <taxon>Bacilli</taxon>
        <taxon>Bacillales</taxon>
        <taxon>Bacillaceae</taxon>
        <taxon>Paraliobacillus</taxon>
    </lineage>
</organism>
<evidence type="ECO:0000256" key="2">
    <source>
        <dbReference type="ARBA" id="ARBA00022475"/>
    </source>
</evidence>
<keyword evidence="5 6" id="KW-0472">Membrane</keyword>
<accession>A0A366EDQ7</accession>
<dbReference type="STRING" id="200904.GCA_900168775_00576"/>
<feature type="transmembrane region" description="Helical" evidence="6">
    <location>
        <begin position="20"/>
        <end position="51"/>
    </location>
</feature>
<dbReference type="RefSeq" id="WP_245911294.1">
    <property type="nucleotide sequence ID" value="NZ_BAABQN010000002.1"/>
</dbReference>
<evidence type="ECO:0000313" key="8">
    <source>
        <dbReference type="Proteomes" id="UP000252254"/>
    </source>
</evidence>